<keyword evidence="2" id="KW-1185">Reference proteome</keyword>
<dbReference type="EMBL" id="KV722378">
    <property type="protein sequence ID" value="OCH91878.1"/>
    <property type="molecule type" value="Genomic_DNA"/>
</dbReference>
<sequence length="218" mass="23714">MPTFATYTTLRDAAEGFSLVLNARHVLAAGEPSEQVTTVKGRVPDNVDILLGSNLIFTLSGTLDRTGLTGFDMQQSAVAQHLLQYLKANSIELGLESFSDIYVDEADGIAKFSVTSAWPLRHDLGSPTVHLLALDLIYTCRSTLASAEQPAGTLQELSPFAPKLYLPFSTALHRITEKFASLHLVKRYPLIFGSWRAVSEFACPQHTSLSLFLCAAIG</sequence>
<dbReference type="Proteomes" id="UP000250043">
    <property type="component" value="Unassembled WGS sequence"/>
</dbReference>
<proteinExistence type="predicted"/>
<gene>
    <name evidence="1" type="ORF">OBBRIDRAFT_494404</name>
</gene>
<evidence type="ECO:0000313" key="2">
    <source>
        <dbReference type="Proteomes" id="UP000250043"/>
    </source>
</evidence>
<dbReference type="OrthoDB" id="3141012at2759"/>
<dbReference type="AlphaFoldDB" id="A0A8E2AVN9"/>
<protein>
    <submittedName>
        <fullName evidence="1">Uncharacterized protein</fullName>
    </submittedName>
</protein>
<accession>A0A8E2AVN9</accession>
<evidence type="ECO:0000313" key="1">
    <source>
        <dbReference type="EMBL" id="OCH91878.1"/>
    </source>
</evidence>
<reference evidence="1 2" key="1">
    <citation type="submission" date="2016-07" db="EMBL/GenBank/DDBJ databases">
        <title>Draft genome of the white-rot fungus Obba rivulosa 3A-2.</title>
        <authorList>
            <consortium name="DOE Joint Genome Institute"/>
            <person name="Miettinen O."/>
            <person name="Riley R."/>
            <person name="Acob R."/>
            <person name="Barry K."/>
            <person name="Cullen D."/>
            <person name="De Vries R."/>
            <person name="Hainaut M."/>
            <person name="Hatakka A."/>
            <person name="Henrissat B."/>
            <person name="Hilden K."/>
            <person name="Kuo R."/>
            <person name="Labutti K."/>
            <person name="Lipzen A."/>
            <person name="Makela M.R."/>
            <person name="Sandor L."/>
            <person name="Spatafora J.W."/>
            <person name="Grigoriev I.V."/>
            <person name="Hibbett D.S."/>
        </authorList>
    </citation>
    <scope>NUCLEOTIDE SEQUENCE [LARGE SCALE GENOMIC DNA]</scope>
    <source>
        <strain evidence="1 2">3A-2</strain>
    </source>
</reference>
<organism evidence="1 2">
    <name type="scientific">Obba rivulosa</name>
    <dbReference type="NCBI Taxonomy" id="1052685"/>
    <lineage>
        <taxon>Eukaryota</taxon>
        <taxon>Fungi</taxon>
        <taxon>Dikarya</taxon>
        <taxon>Basidiomycota</taxon>
        <taxon>Agaricomycotina</taxon>
        <taxon>Agaricomycetes</taxon>
        <taxon>Polyporales</taxon>
        <taxon>Gelatoporiaceae</taxon>
        <taxon>Obba</taxon>
    </lineage>
</organism>
<name>A0A8E2AVN9_9APHY</name>